<accession>A0A8S3QQH5</accession>
<dbReference type="AlphaFoldDB" id="A0A8S3QQH5"/>
<keyword evidence="3" id="KW-1185">Reference proteome</keyword>
<sequence length="207" mass="23513">MMISNSAKRIRDVPNAGGNSVISEVLSFEFLNKACQAELLKTEMEVSYFPEGGSITDYVCKIFNKKVGVSVTRAMKYRGQYTEEDAHHLLTKKLKGVIQSSKNSMEKWSKQILHVWVPNKHIANTITKNRVIPTTESFAEQSNHRDIRVIPSPSNPTNESFDHRAIQPMSHSIAEQSNHRVIQSPRHEETESFNHRAIRPSSHSTTE</sequence>
<name>A0A8S3QQH5_MYTED</name>
<evidence type="ECO:0000313" key="2">
    <source>
        <dbReference type="EMBL" id="CAG2197219.1"/>
    </source>
</evidence>
<feature type="compositionally biased region" description="Basic and acidic residues" evidence="1">
    <location>
        <begin position="185"/>
        <end position="194"/>
    </location>
</feature>
<protein>
    <submittedName>
        <fullName evidence="2">Uncharacterized protein</fullName>
    </submittedName>
</protein>
<reference evidence="2" key="1">
    <citation type="submission" date="2021-03" db="EMBL/GenBank/DDBJ databases">
        <authorList>
            <person name="Bekaert M."/>
        </authorList>
    </citation>
    <scope>NUCLEOTIDE SEQUENCE</scope>
</reference>
<dbReference type="Proteomes" id="UP000683360">
    <property type="component" value="Unassembled WGS sequence"/>
</dbReference>
<evidence type="ECO:0000256" key="1">
    <source>
        <dbReference type="SAM" id="MobiDB-lite"/>
    </source>
</evidence>
<dbReference type="EMBL" id="CAJPWZ010000642">
    <property type="protein sequence ID" value="CAG2197219.1"/>
    <property type="molecule type" value="Genomic_DNA"/>
</dbReference>
<dbReference type="OrthoDB" id="10260545at2759"/>
<evidence type="ECO:0000313" key="3">
    <source>
        <dbReference type="Proteomes" id="UP000683360"/>
    </source>
</evidence>
<proteinExistence type="predicted"/>
<organism evidence="2 3">
    <name type="scientific">Mytilus edulis</name>
    <name type="common">Blue mussel</name>
    <dbReference type="NCBI Taxonomy" id="6550"/>
    <lineage>
        <taxon>Eukaryota</taxon>
        <taxon>Metazoa</taxon>
        <taxon>Spiralia</taxon>
        <taxon>Lophotrochozoa</taxon>
        <taxon>Mollusca</taxon>
        <taxon>Bivalvia</taxon>
        <taxon>Autobranchia</taxon>
        <taxon>Pteriomorphia</taxon>
        <taxon>Mytilida</taxon>
        <taxon>Mytiloidea</taxon>
        <taxon>Mytilidae</taxon>
        <taxon>Mytilinae</taxon>
        <taxon>Mytilus</taxon>
    </lineage>
</organism>
<gene>
    <name evidence="2" type="ORF">MEDL_12056</name>
</gene>
<feature type="region of interest" description="Disordered" evidence="1">
    <location>
        <begin position="175"/>
        <end position="207"/>
    </location>
</feature>
<comment type="caution">
    <text evidence="2">The sequence shown here is derived from an EMBL/GenBank/DDBJ whole genome shotgun (WGS) entry which is preliminary data.</text>
</comment>